<feature type="compositionally biased region" description="Polar residues" evidence="8">
    <location>
        <begin position="304"/>
        <end position="325"/>
    </location>
</feature>
<dbReference type="InterPro" id="IPR001650">
    <property type="entry name" value="Helicase_C-like"/>
</dbReference>
<evidence type="ECO:0000313" key="13">
    <source>
        <dbReference type="Proteomes" id="UP000706124"/>
    </source>
</evidence>
<feature type="domain" description="Helicase ATP-binding" evidence="10">
    <location>
        <begin position="464"/>
        <end position="652"/>
    </location>
</feature>
<dbReference type="AlphaFoldDB" id="A0A9P7M757"/>
<accession>A0A9P7M757</accession>
<keyword evidence="6" id="KW-0863">Zinc-finger</keyword>
<sequence>MAGSLSGREIEDILEEAIEELTIQNVVLDSMRTESWPGIELERHELTDKIERLKDKIRRIRQGSWGRSDDPATLPGPSSNSNPTPRSPAIAGGSLSKMPTFQGDERGRGSPRAVRSGKRNLREDDSDSADGRVKSRRATPIRHDGPVARSSGLGYGTRSFLNEPSDMIDLTGDDVDLDAYCVSQQLARAKQREQENEDRRLAMRLSSDQSREDSSMTMPSSSNTEFSQPSALSRLMETQRLNAGPSTDEPWYPSQAPTVLGSARQHLTTPSTDPHWTQMPGAYNPRWDATPRTSLGASPRHAPTVQNPSYSGRYSFGARSSQTSGPEVHPHHSQPALPPISLSFRPSSGYQGAVAAGSRYSQTPSMATMAGPSGSSMSRIINKTSTFDFMRGIDTFGNPLDDRLQHILEADEDTSPATGQEIDDLLKNIRPDIDIPEYNREVGPEGLKYPLYRHQGVALAWMKKMEEGTNKGGILADDMGLGKTISTLSLMLSNRAESRPKTNLIIGPLSLIRQWEEELMKKTNPGHRLSVFVHHGKKSTTEDLLKYDVVLTTYGTIASELKRLEQFMEENKDRNIDFNDRACSFKFPLLNPGKAFFHRVILDEAQCIKNRNTKTAKACHHLKATYRWCLTGTPMMNGVLELFSLLKFLQIKPYNSWERFRQAFGALFGQRGDPKSQAMDRLRALLKAVMLRRKKDSLLDGKPILELPRKKEQVVYAELSTDERDFYKQLEEKAQVLFSKYLREGSVGKNYSNILVLLLRLRQACCHPHLNLDVDDASGAVVGSDEDVEQPVRDLDKVIVERIRTLDNFECPICYDVVQSPLFFIPCGHDSCKDCLIRISDTAMSQNIQEGHESNTAKCPVCRGAFNPRKCFTFDLFKKIHMPESVDKLEAVDSDASDAETESDSDESDSDVDDEMDEVDDRGNLKDFIVDDDESEGKMEDNDEDGLDSLEVLNMKASLLERKKQNQQRKSELEKKKKKKKGKGKETMSKIKGKGKGKGKGKKPDVKPHMLKSLRLEAAKNLRAYKTYMQYLRKTWMPAAKVSECMRLLTEIGRTGDKTIIFSQWTLLLDLLEVAMWHEKFESKPLRYDGSMSGDRRSDAANTFRDDPKIKVMLVSLRAGNAGLNLTAANRVIIMDPFWNPYIEMQAIDRTYRIGQQREVDVYRILTKQTVEDRIVQLQEKKKEIVEAALDETESMKIGRLNVSELKFLFNTR</sequence>
<dbReference type="Gene3D" id="3.40.50.10810">
    <property type="entry name" value="Tandem AAA-ATPase domain"/>
    <property type="match status" value="1"/>
</dbReference>
<dbReference type="OrthoDB" id="423559at2759"/>
<dbReference type="Pfam" id="PF13923">
    <property type="entry name" value="zf-C3HC4_2"/>
    <property type="match status" value="1"/>
</dbReference>
<dbReference type="GO" id="GO:0005524">
    <property type="term" value="F:ATP binding"/>
    <property type="evidence" value="ECO:0007669"/>
    <property type="project" value="UniProtKB-KW"/>
</dbReference>
<dbReference type="InterPro" id="IPR013083">
    <property type="entry name" value="Znf_RING/FYVE/PHD"/>
</dbReference>
<evidence type="ECO:0000256" key="2">
    <source>
        <dbReference type="ARBA" id="ARBA00022741"/>
    </source>
</evidence>
<dbReference type="GO" id="GO:0016787">
    <property type="term" value="F:hydrolase activity"/>
    <property type="evidence" value="ECO:0007669"/>
    <property type="project" value="UniProtKB-KW"/>
</dbReference>
<dbReference type="InterPro" id="IPR000330">
    <property type="entry name" value="SNF2_N"/>
</dbReference>
<dbReference type="SMART" id="SM00490">
    <property type="entry name" value="HELICc"/>
    <property type="match status" value="1"/>
</dbReference>
<feature type="compositionally biased region" description="Polar residues" evidence="8">
    <location>
        <begin position="215"/>
        <end position="229"/>
    </location>
</feature>
<dbReference type="Proteomes" id="UP000706124">
    <property type="component" value="Unassembled WGS sequence"/>
</dbReference>
<name>A0A9P7M757_9HYPO</name>
<dbReference type="Pfam" id="PF00176">
    <property type="entry name" value="SNF2-rel_dom"/>
    <property type="match status" value="1"/>
</dbReference>
<protein>
    <submittedName>
        <fullName evidence="12">Uncharacterized protein</fullName>
    </submittedName>
</protein>
<dbReference type="GO" id="GO:0008094">
    <property type="term" value="F:ATP-dependent activity, acting on DNA"/>
    <property type="evidence" value="ECO:0007669"/>
    <property type="project" value="TreeGrafter"/>
</dbReference>
<dbReference type="InterPro" id="IPR027417">
    <property type="entry name" value="P-loop_NTPase"/>
</dbReference>
<feature type="compositionally biased region" description="Basic residues" evidence="8">
    <location>
        <begin position="991"/>
        <end position="1001"/>
    </location>
</feature>
<dbReference type="PANTHER" id="PTHR45626:SF16">
    <property type="entry name" value="ATP-DEPENDENT HELICASE ULS1"/>
    <property type="match status" value="1"/>
</dbReference>
<dbReference type="InterPro" id="IPR038718">
    <property type="entry name" value="SNF2-like_sf"/>
</dbReference>
<evidence type="ECO:0000259" key="10">
    <source>
        <dbReference type="PROSITE" id="PS51192"/>
    </source>
</evidence>
<dbReference type="InterPro" id="IPR049730">
    <property type="entry name" value="SNF2/RAD54-like_C"/>
</dbReference>
<keyword evidence="7" id="KW-0175">Coiled coil</keyword>
<feature type="compositionally biased region" description="Basic and acidic residues" evidence="8">
    <location>
        <begin position="960"/>
        <end position="975"/>
    </location>
</feature>
<evidence type="ECO:0000256" key="3">
    <source>
        <dbReference type="ARBA" id="ARBA00022801"/>
    </source>
</evidence>
<dbReference type="Gene3D" id="3.40.50.300">
    <property type="entry name" value="P-loop containing nucleotide triphosphate hydrolases"/>
    <property type="match status" value="2"/>
</dbReference>
<dbReference type="GO" id="GO:0008270">
    <property type="term" value="F:zinc ion binding"/>
    <property type="evidence" value="ECO:0007669"/>
    <property type="project" value="UniProtKB-KW"/>
</dbReference>
<feature type="coiled-coil region" evidence="7">
    <location>
        <begin position="1168"/>
        <end position="1196"/>
    </location>
</feature>
<evidence type="ECO:0000256" key="1">
    <source>
        <dbReference type="ARBA" id="ARBA00007025"/>
    </source>
</evidence>
<evidence type="ECO:0000256" key="6">
    <source>
        <dbReference type="PROSITE-ProRule" id="PRU00175"/>
    </source>
</evidence>
<dbReference type="InterPro" id="IPR001841">
    <property type="entry name" value="Znf_RING"/>
</dbReference>
<feature type="region of interest" description="Disordered" evidence="8">
    <location>
        <begin position="188"/>
        <end position="229"/>
    </location>
</feature>
<dbReference type="GO" id="GO:0005737">
    <property type="term" value="C:cytoplasm"/>
    <property type="evidence" value="ECO:0007669"/>
    <property type="project" value="TreeGrafter"/>
</dbReference>
<feature type="compositionally biased region" description="Acidic residues" evidence="8">
    <location>
        <begin position="892"/>
        <end position="920"/>
    </location>
</feature>
<keyword evidence="5" id="KW-0067">ATP-binding</keyword>
<evidence type="ECO:0000256" key="8">
    <source>
        <dbReference type="SAM" id="MobiDB-lite"/>
    </source>
</evidence>
<dbReference type="GO" id="GO:0004386">
    <property type="term" value="F:helicase activity"/>
    <property type="evidence" value="ECO:0007669"/>
    <property type="project" value="UniProtKB-KW"/>
</dbReference>
<dbReference type="GO" id="GO:0000724">
    <property type="term" value="P:double-strand break repair via homologous recombination"/>
    <property type="evidence" value="ECO:0007669"/>
    <property type="project" value="TreeGrafter"/>
</dbReference>
<evidence type="ECO:0000259" key="9">
    <source>
        <dbReference type="PROSITE" id="PS50089"/>
    </source>
</evidence>
<dbReference type="CDD" id="cd18008">
    <property type="entry name" value="DEXDc_SHPRH-like"/>
    <property type="match status" value="1"/>
</dbReference>
<dbReference type="SUPFAM" id="SSF52540">
    <property type="entry name" value="P-loop containing nucleoside triphosphate hydrolases"/>
    <property type="match status" value="2"/>
</dbReference>
<dbReference type="SUPFAM" id="SSF57850">
    <property type="entry name" value="RING/U-box"/>
    <property type="match status" value="1"/>
</dbReference>
<dbReference type="Gene3D" id="3.30.40.10">
    <property type="entry name" value="Zinc/RING finger domain, C3HC4 (zinc finger)"/>
    <property type="match status" value="1"/>
</dbReference>
<feature type="compositionally biased region" description="Acidic residues" evidence="8">
    <location>
        <begin position="930"/>
        <end position="948"/>
    </location>
</feature>
<keyword evidence="6" id="KW-0479">Metal-binding</keyword>
<feature type="compositionally biased region" description="Basic and acidic residues" evidence="8">
    <location>
        <begin position="190"/>
        <end position="201"/>
    </location>
</feature>
<feature type="domain" description="RING-type" evidence="9">
    <location>
        <begin position="811"/>
        <end position="863"/>
    </location>
</feature>
<keyword evidence="2" id="KW-0547">Nucleotide-binding</keyword>
<keyword evidence="4" id="KW-0347">Helicase</keyword>
<organism evidence="12 13">
    <name type="scientific">Claviceps pazoutovae</name>
    <dbReference type="NCBI Taxonomy" id="1649127"/>
    <lineage>
        <taxon>Eukaryota</taxon>
        <taxon>Fungi</taxon>
        <taxon>Dikarya</taxon>
        <taxon>Ascomycota</taxon>
        <taxon>Pezizomycotina</taxon>
        <taxon>Sordariomycetes</taxon>
        <taxon>Hypocreomycetidae</taxon>
        <taxon>Hypocreales</taxon>
        <taxon>Clavicipitaceae</taxon>
        <taxon>Claviceps</taxon>
    </lineage>
</organism>
<feature type="region of interest" description="Disordered" evidence="8">
    <location>
        <begin position="960"/>
        <end position="1007"/>
    </location>
</feature>
<feature type="region of interest" description="Disordered" evidence="8">
    <location>
        <begin position="61"/>
        <end position="156"/>
    </location>
</feature>
<dbReference type="SMART" id="SM00184">
    <property type="entry name" value="RING"/>
    <property type="match status" value="1"/>
</dbReference>
<dbReference type="PROSITE" id="PS51194">
    <property type="entry name" value="HELICASE_CTER"/>
    <property type="match status" value="1"/>
</dbReference>
<dbReference type="InterPro" id="IPR050628">
    <property type="entry name" value="SNF2_RAD54_helicase_TF"/>
</dbReference>
<evidence type="ECO:0000259" key="11">
    <source>
        <dbReference type="PROSITE" id="PS51194"/>
    </source>
</evidence>
<evidence type="ECO:0000256" key="4">
    <source>
        <dbReference type="ARBA" id="ARBA00022806"/>
    </source>
</evidence>
<dbReference type="CDD" id="cd18793">
    <property type="entry name" value="SF2_C_SNF"/>
    <property type="match status" value="1"/>
</dbReference>
<reference evidence="12 13" key="1">
    <citation type="journal article" date="2020" name="bioRxiv">
        <title>Whole genome comparisons of ergot fungi reveals the divergence and evolution of species within the genus Claviceps are the result of varying mechanisms driving genome evolution and host range expansion.</title>
        <authorList>
            <person name="Wyka S.A."/>
            <person name="Mondo S.J."/>
            <person name="Liu M."/>
            <person name="Dettman J."/>
            <person name="Nalam V."/>
            <person name="Broders K.D."/>
        </authorList>
    </citation>
    <scope>NUCLEOTIDE SEQUENCE [LARGE SCALE GENOMIC DNA]</scope>
    <source>
        <strain evidence="12 13">CCC 1485</strain>
    </source>
</reference>
<evidence type="ECO:0000256" key="7">
    <source>
        <dbReference type="SAM" id="Coils"/>
    </source>
</evidence>
<evidence type="ECO:0000256" key="5">
    <source>
        <dbReference type="ARBA" id="ARBA00022840"/>
    </source>
</evidence>
<comment type="similarity">
    <text evidence="1">Belongs to the SNF2/RAD54 helicase family.</text>
</comment>
<feature type="compositionally biased region" description="Low complexity" evidence="8">
    <location>
        <begin position="75"/>
        <end position="88"/>
    </location>
</feature>
<dbReference type="EMBL" id="SRPO01000553">
    <property type="protein sequence ID" value="KAG5931568.1"/>
    <property type="molecule type" value="Genomic_DNA"/>
</dbReference>
<feature type="region of interest" description="Disordered" evidence="8">
    <location>
        <begin position="891"/>
        <end position="948"/>
    </location>
</feature>
<dbReference type="Pfam" id="PF00271">
    <property type="entry name" value="Helicase_C"/>
    <property type="match status" value="1"/>
</dbReference>
<dbReference type="PANTHER" id="PTHR45626">
    <property type="entry name" value="TRANSCRIPTION TERMINATION FACTOR 2-RELATED"/>
    <property type="match status" value="1"/>
</dbReference>
<keyword evidence="13" id="KW-1185">Reference proteome</keyword>
<feature type="domain" description="Helicase C-terminal" evidence="11">
    <location>
        <begin position="1044"/>
        <end position="1204"/>
    </location>
</feature>
<dbReference type="PROSITE" id="PS50089">
    <property type="entry name" value="ZF_RING_2"/>
    <property type="match status" value="1"/>
</dbReference>
<dbReference type="SMART" id="SM00487">
    <property type="entry name" value="DEXDc"/>
    <property type="match status" value="1"/>
</dbReference>
<proteinExistence type="inferred from homology"/>
<dbReference type="InterPro" id="IPR014001">
    <property type="entry name" value="Helicase_ATP-bd"/>
</dbReference>
<comment type="caution">
    <text evidence="12">The sequence shown here is derived from an EMBL/GenBank/DDBJ whole genome shotgun (WGS) entry which is preliminary data.</text>
</comment>
<dbReference type="PROSITE" id="PS51192">
    <property type="entry name" value="HELICASE_ATP_BIND_1"/>
    <property type="match status" value="1"/>
</dbReference>
<feature type="region of interest" description="Disordered" evidence="8">
    <location>
        <begin position="294"/>
        <end position="375"/>
    </location>
</feature>
<keyword evidence="6" id="KW-0862">Zinc</keyword>
<keyword evidence="3" id="KW-0378">Hydrolase</keyword>
<gene>
    <name evidence="12" type="ORF">E4U60_005997</name>
</gene>
<dbReference type="GO" id="GO:0005634">
    <property type="term" value="C:nucleus"/>
    <property type="evidence" value="ECO:0007669"/>
    <property type="project" value="TreeGrafter"/>
</dbReference>
<evidence type="ECO:0000313" key="12">
    <source>
        <dbReference type="EMBL" id="KAG5931568.1"/>
    </source>
</evidence>